<dbReference type="GO" id="GO:0016491">
    <property type="term" value="F:oxidoreductase activity"/>
    <property type="evidence" value="ECO:0007669"/>
    <property type="project" value="UniProtKB-KW"/>
</dbReference>
<dbReference type="Gene3D" id="3.30.360.10">
    <property type="entry name" value="Dihydrodipicolinate Reductase, domain 2"/>
    <property type="match status" value="1"/>
</dbReference>
<evidence type="ECO:0000259" key="2">
    <source>
        <dbReference type="Pfam" id="PF01408"/>
    </source>
</evidence>
<feature type="domain" description="GFO/IDH/MocA-like oxidoreductase" evidence="3">
    <location>
        <begin position="133"/>
        <end position="265"/>
    </location>
</feature>
<dbReference type="AlphaFoldDB" id="A0A1F6D2T7"/>
<dbReference type="Gene3D" id="3.40.50.720">
    <property type="entry name" value="NAD(P)-binding Rossmann-like Domain"/>
    <property type="match status" value="1"/>
</dbReference>
<dbReference type="PANTHER" id="PTHR43818:SF11">
    <property type="entry name" value="BCDNA.GH03377"/>
    <property type="match status" value="1"/>
</dbReference>
<dbReference type="InterPro" id="IPR036291">
    <property type="entry name" value="NAD(P)-bd_dom_sf"/>
</dbReference>
<evidence type="ECO:0008006" key="6">
    <source>
        <dbReference type="Google" id="ProtNLM"/>
    </source>
</evidence>
<dbReference type="InterPro" id="IPR000683">
    <property type="entry name" value="Gfo/Idh/MocA-like_OxRdtase_N"/>
</dbReference>
<organism evidence="4 5">
    <name type="scientific">Handelsmanbacteria sp. (strain RIFCSPLOWO2_12_FULL_64_10)</name>
    <dbReference type="NCBI Taxonomy" id="1817868"/>
    <lineage>
        <taxon>Bacteria</taxon>
        <taxon>Candidatus Handelsmaniibacteriota</taxon>
    </lineage>
</organism>
<evidence type="ECO:0000313" key="5">
    <source>
        <dbReference type="Proteomes" id="UP000178606"/>
    </source>
</evidence>
<accession>A0A1F6D2T7</accession>
<evidence type="ECO:0000313" key="4">
    <source>
        <dbReference type="EMBL" id="OGG55630.1"/>
    </source>
</evidence>
<dbReference type="GO" id="GO:0000166">
    <property type="term" value="F:nucleotide binding"/>
    <property type="evidence" value="ECO:0007669"/>
    <property type="project" value="InterPro"/>
</dbReference>
<dbReference type="PANTHER" id="PTHR43818">
    <property type="entry name" value="BCDNA.GH03377"/>
    <property type="match status" value="1"/>
</dbReference>
<dbReference type="EMBL" id="MFKF01000065">
    <property type="protein sequence ID" value="OGG55630.1"/>
    <property type="molecule type" value="Genomic_DNA"/>
</dbReference>
<gene>
    <name evidence="4" type="ORF">A3F84_29175</name>
</gene>
<proteinExistence type="predicted"/>
<sequence length="351" mass="37347">MNPVRLGVIGCGVIGRRHVEAGVQSPLIDVVAVADLREEVGREVAGQFGVGRVYADGEDLLKDPEVEAVVLALPARWRTDLALHAFARGKHALIEKPVAMNAGEVRRLIAARGALTAGCCSSRFRSFESARVVTEFLATGALGALRTVRCRAISGAGGPPRTPPPEWRLKKALNGGGIMSNWGCYDLDYLLGITGWSLMPRTVLARTWAVPSPFESYVAPGSDAETHVSALILCEGGAAIVYERGEFVSAGTENAWEIIGEKGALHLNMLPGQAKRIVHDEGASGKGVVSRTIWEGQEEWGVVHTGPSQDFAGAIREGRPPRTSLEQALVVQQITDAIYASAERGAAVEIA</sequence>
<comment type="caution">
    <text evidence="4">The sequence shown here is derived from an EMBL/GenBank/DDBJ whole genome shotgun (WGS) entry which is preliminary data.</text>
</comment>
<dbReference type="InterPro" id="IPR055170">
    <property type="entry name" value="GFO_IDH_MocA-like_dom"/>
</dbReference>
<dbReference type="Proteomes" id="UP000178606">
    <property type="component" value="Unassembled WGS sequence"/>
</dbReference>
<keyword evidence="1" id="KW-0560">Oxidoreductase</keyword>
<evidence type="ECO:0000259" key="3">
    <source>
        <dbReference type="Pfam" id="PF22725"/>
    </source>
</evidence>
<dbReference type="SUPFAM" id="SSF55347">
    <property type="entry name" value="Glyceraldehyde-3-phosphate dehydrogenase-like, C-terminal domain"/>
    <property type="match status" value="1"/>
</dbReference>
<dbReference type="InterPro" id="IPR050463">
    <property type="entry name" value="Gfo/Idh/MocA_oxidrdct_glycsds"/>
</dbReference>
<name>A0A1F6D2T7_HANXR</name>
<dbReference type="Pfam" id="PF01408">
    <property type="entry name" value="GFO_IDH_MocA"/>
    <property type="match status" value="1"/>
</dbReference>
<reference evidence="4 5" key="1">
    <citation type="journal article" date="2016" name="Nat. Commun.">
        <title>Thousands of microbial genomes shed light on interconnected biogeochemical processes in an aquifer system.</title>
        <authorList>
            <person name="Anantharaman K."/>
            <person name="Brown C.T."/>
            <person name="Hug L.A."/>
            <person name="Sharon I."/>
            <person name="Castelle C.J."/>
            <person name="Probst A.J."/>
            <person name="Thomas B.C."/>
            <person name="Singh A."/>
            <person name="Wilkins M.J."/>
            <person name="Karaoz U."/>
            <person name="Brodie E.L."/>
            <person name="Williams K.H."/>
            <person name="Hubbard S.S."/>
            <person name="Banfield J.F."/>
        </authorList>
    </citation>
    <scope>NUCLEOTIDE SEQUENCE [LARGE SCALE GENOMIC DNA]</scope>
    <source>
        <strain evidence="5">RIFCSPLOWO2_12_FULL_64_10</strain>
    </source>
</reference>
<protein>
    <recommendedName>
        <fullName evidence="6">Gfo/Idh/MocA-like oxidoreductase N-terminal domain-containing protein</fullName>
    </recommendedName>
</protein>
<dbReference type="SUPFAM" id="SSF51735">
    <property type="entry name" value="NAD(P)-binding Rossmann-fold domains"/>
    <property type="match status" value="1"/>
</dbReference>
<feature type="domain" description="Gfo/Idh/MocA-like oxidoreductase N-terminal" evidence="2">
    <location>
        <begin position="5"/>
        <end position="111"/>
    </location>
</feature>
<dbReference type="Pfam" id="PF22725">
    <property type="entry name" value="GFO_IDH_MocA_C3"/>
    <property type="match status" value="1"/>
</dbReference>
<evidence type="ECO:0000256" key="1">
    <source>
        <dbReference type="ARBA" id="ARBA00023002"/>
    </source>
</evidence>